<proteinExistence type="predicted"/>
<accession>A0A3P3RKZ8</accession>
<evidence type="ECO:0000313" key="7">
    <source>
        <dbReference type="EMBL" id="RRJ34045.1"/>
    </source>
</evidence>
<feature type="transmembrane region" description="Helical" evidence="6">
    <location>
        <begin position="186"/>
        <end position="204"/>
    </location>
</feature>
<keyword evidence="3 6" id="KW-0812">Transmembrane</keyword>
<evidence type="ECO:0000256" key="5">
    <source>
        <dbReference type="ARBA" id="ARBA00023136"/>
    </source>
</evidence>
<dbReference type="Gene3D" id="1.20.1740.10">
    <property type="entry name" value="Amino acid/polyamine transporter I"/>
    <property type="match status" value="1"/>
</dbReference>
<reference evidence="7 8" key="1">
    <citation type="submission" date="2018-11" db="EMBL/GenBank/DDBJ databases">
        <title>Taxonoimc description of Halomarina strain SPP-AMP-1.</title>
        <authorList>
            <person name="Pal Y."/>
            <person name="Srinivasana K."/>
            <person name="Verma A."/>
            <person name="Kumar P."/>
        </authorList>
    </citation>
    <scope>NUCLEOTIDE SEQUENCE [LARGE SCALE GENOMIC DNA]</scope>
    <source>
        <strain evidence="7 8">SPP-AMP-1</strain>
    </source>
</reference>
<keyword evidence="2" id="KW-1003">Cell membrane</keyword>
<keyword evidence="8" id="KW-1185">Reference proteome</keyword>
<feature type="transmembrane region" description="Helical" evidence="6">
    <location>
        <begin position="6"/>
        <end position="27"/>
    </location>
</feature>
<evidence type="ECO:0000256" key="1">
    <source>
        <dbReference type="ARBA" id="ARBA00004651"/>
    </source>
</evidence>
<dbReference type="GO" id="GO:0005886">
    <property type="term" value="C:plasma membrane"/>
    <property type="evidence" value="ECO:0007669"/>
    <property type="project" value="UniProtKB-SubCell"/>
</dbReference>
<name>A0A3P3RKZ8_9EURY</name>
<protein>
    <submittedName>
        <fullName evidence="7">Amino acid permease</fullName>
    </submittedName>
</protein>
<dbReference type="InterPro" id="IPR002293">
    <property type="entry name" value="AA/rel_permease1"/>
</dbReference>
<feature type="transmembrane region" description="Helical" evidence="6">
    <location>
        <begin position="105"/>
        <end position="123"/>
    </location>
</feature>
<evidence type="ECO:0000313" key="8">
    <source>
        <dbReference type="Proteomes" id="UP000282322"/>
    </source>
</evidence>
<evidence type="ECO:0000256" key="3">
    <source>
        <dbReference type="ARBA" id="ARBA00022692"/>
    </source>
</evidence>
<comment type="subcellular location">
    <subcellularLocation>
        <location evidence="1">Cell membrane</location>
        <topology evidence="1">Multi-pass membrane protein</topology>
    </subcellularLocation>
</comment>
<dbReference type="InterPro" id="IPR050367">
    <property type="entry name" value="APC_superfamily"/>
</dbReference>
<dbReference type="Proteomes" id="UP000282322">
    <property type="component" value="Unassembled WGS sequence"/>
</dbReference>
<evidence type="ECO:0000256" key="4">
    <source>
        <dbReference type="ARBA" id="ARBA00022989"/>
    </source>
</evidence>
<evidence type="ECO:0000256" key="6">
    <source>
        <dbReference type="SAM" id="Phobius"/>
    </source>
</evidence>
<organism evidence="7 8">
    <name type="scientific">Halocatena pleomorpha</name>
    <dbReference type="NCBI Taxonomy" id="1785090"/>
    <lineage>
        <taxon>Archaea</taxon>
        <taxon>Methanobacteriati</taxon>
        <taxon>Methanobacteriota</taxon>
        <taxon>Stenosarchaea group</taxon>
        <taxon>Halobacteria</taxon>
        <taxon>Halobacteriales</taxon>
        <taxon>Natronomonadaceae</taxon>
        <taxon>Halocatena</taxon>
    </lineage>
</organism>
<dbReference type="PANTHER" id="PTHR42770">
    <property type="entry name" value="AMINO ACID TRANSPORTER-RELATED"/>
    <property type="match status" value="1"/>
</dbReference>
<dbReference type="EMBL" id="RRCH01000002">
    <property type="protein sequence ID" value="RRJ34045.1"/>
    <property type="molecule type" value="Genomic_DNA"/>
</dbReference>
<dbReference type="AlphaFoldDB" id="A0A3P3RKZ8"/>
<keyword evidence="5 6" id="KW-0472">Membrane</keyword>
<gene>
    <name evidence="7" type="ORF">EIK79_00610</name>
</gene>
<dbReference type="OrthoDB" id="43026at2157"/>
<evidence type="ECO:0000256" key="2">
    <source>
        <dbReference type="ARBA" id="ARBA00022475"/>
    </source>
</evidence>
<dbReference type="Pfam" id="PF13520">
    <property type="entry name" value="AA_permease_2"/>
    <property type="match status" value="1"/>
</dbReference>
<comment type="caution">
    <text evidence="7">The sequence shown here is derived from an EMBL/GenBank/DDBJ whole genome shotgun (WGS) entry which is preliminary data.</text>
</comment>
<sequence>METGIYLSIAISTVIYVLVAFVTTTVLSPEQILQSKETVLAVAARMLFADPRIQQGAFVLVSLAALFSTTSAINATLFGTARLAHKVASDGALPQLFSFRNKKGIPTWSLVVIASLTGVFTALGTLKVITLFASIAFALIFGAVNYICLRDPDTDRSPWIPGIGLGGTVLAVLLILWYYLLTQPSMLYYVGGIFLAPIILEILYSERRLIESPFRIQNR</sequence>
<dbReference type="GO" id="GO:0022857">
    <property type="term" value="F:transmembrane transporter activity"/>
    <property type="evidence" value="ECO:0007669"/>
    <property type="project" value="InterPro"/>
</dbReference>
<keyword evidence="4 6" id="KW-1133">Transmembrane helix</keyword>
<dbReference type="RefSeq" id="WP_124953215.1">
    <property type="nucleotide sequence ID" value="NZ_RRCH01000002.1"/>
</dbReference>
<feature type="transmembrane region" description="Helical" evidence="6">
    <location>
        <begin position="159"/>
        <end position="180"/>
    </location>
</feature>
<dbReference type="PANTHER" id="PTHR42770:SF11">
    <property type="entry name" value="INNER MEMBRANE TRANSPORT PROTEIN YBAT"/>
    <property type="match status" value="1"/>
</dbReference>
<feature type="transmembrane region" description="Helical" evidence="6">
    <location>
        <begin position="129"/>
        <end position="147"/>
    </location>
</feature>